<feature type="compositionally biased region" description="Gly residues" evidence="1">
    <location>
        <begin position="1"/>
        <end position="14"/>
    </location>
</feature>
<proteinExistence type="predicted"/>
<evidence type="ECO:0000256" key="1">
    <source>
        <dbReference type="SAM" id="MobiDB-lite"/>
    </source>
</evidence>
<sequence>MGNNDGGDIYGDGGGGRHDNYTKSNNDGNIDDDSNDNDIDMDFDSDINPNIDCELEGDDNNERDGIEGHYFRLF</sequence>
<dbReference type="AlphaFoldDB" id="A0ABD3DXK9"/>
<gene>
    <name evidence="2" type="ORF">CASFOL_009143</name>
</gene>
<evidence type="ECO:0000313" key="3">
    <source>
        <dbReference type="Proteomes" id="UP001632038"/>
    </source>
</evidence>
<keyword evidence="3" id="KW-1185">Reference proteome</keyword>
<evidence type="ECO:0000313" key="2">
    <source>
        <dbReference type="EMBL" id="KAL3646971.1"/>
    </source>
</evidence>
<protein>
    <submittedName>
        <fullName evidence="2">Uncharacterized protein</fullName>
    </submittedName>
</protein>
<feature type="compositionally biased region" description="Acidic residues" evidence="1">
    <location>
        <begin position="29"/>
        <end position="45"/>
    </location>
</feature>
<name>A0ABD3DXK9_9LAMI</name>
<comment type="caution">
    <text evidence="2">The sequence shown here is derived from an EMBL/GenBank/DDBJ whole genome shotgun (WGS) entry which is preliminary data.</text>
</comment>
<organism evidence="2 3">
    <name type="scientific">Castilleja foliolosa</name>
    <dbReference type="NCBI Taxonomy" id="1961234"/>
    <lineage>
        <taxon>Eukaryota</taxon>
        <taxon>Viridiplantae</taxon>
        <taxon>Streptophyta</taxon>
        <taxon>Embryophyta</taxon>
        <taxon>Tracheophyta</taxon>
        <taxon>Spermatophyta</taxon>
        <taxon>Magnoliopsida</taxon>
        <taxon>eudicotyledons</taxon>
        <taxon>Gunneridae</taxon>
        <taxon>Pentapetalae</taxon>
        <taxon>asterids</taxon>
        <taxon>lamiids</taxon>
        <taxon>Lamiales</taxon>
        <taxon>Orobanchaceae</taxon>
        <taxon>Pedicularideae</taxon>
        <taxon>Castillejinae</taxon>
        <taxon>Castilleja</taxon>
    </lineage>
</organism>
<accession>A0ABD3DXK9</accession>
<dbReference type="Proteomes" id="UP001632038">
    <property type="component" value="Unassembled WGS sequence"/>
</dbReference>
<dbReference type="EMBL" id="JAVIJP010000010">
    <property type="protein sequence ID" value="KAL3646971.1"/>
    <property type="molecule type" value="Genomic_DNA"/>
</dbReference>
<reference evidence="3" key="1">
    <citation type="journal article" date="2024" name="IScience">
        <title>Strigolactones Initiate the Formation of Haustorium-like Structures in Castilleja.</title>
        <authorList>
            <person name="Buerger M."/>
            <person name="Peterson D."/>
            <person name="Chory J."/>
        </authorList>
    </citation>
    <scope>NUCLEOTIDE SEQUENCE [LARGE SCALE GENOMIC DNA]</scope>
</reference>
<feature type="region of interest" description="Disordered" evidence="1">
    <location>
        <begin position="1"/>
        <end position="68"/>
    </location>
</feature>